<keyword evidence="7" id="KW-1185">Reference proteome</keyword>
<keyword evidence="2 5" id="KW-0808">Transferase</keyword>
<dbReference type="AlphaFoldDB" id="A0A074LNU1"/>
<dbReference type="SUPFAM" id="SSF56399">
    <property type="entry name" value="ADP-ribosylation"/>
    <property type="match status" value="1"/>
</dbReference>
<dbReference type="EMBL" id="JMIR01000027">
    <property type="protein sequence ID" value="KEO82135.1"/>
    <property type="molecule type" value="Genomic_DNA"/>
</dbReference>
<dbReference type="GO" id="GO:0006388">
    <property type="term" value="P:tRNA splicing, via endonucleolytic cleavage and ligation"/>
    <property type="evidence" value="ECO:0007669"/>
    <property type="project" value="UniProtKB-UniRule"/>
</dbReference>
<name>A0A074LNU1_9BACL</name>
<dbReference type="Gene3D" id="3.20.170.30">
    <property type="match status" value="1"/>
</dbReference>
<dbReference type="GO" id="GO:0003950">
    <property type="term" value="F:NAD+ poly-ADP-ribosyltransferase activity"/>
    <property type="evidence" value="ECO:0007669"/>
    <property type="project" value="InterPro"/>
</dbReference>
<sequence>MDFVKLSKTLSYALRHAPWEFELELDEEGWVDVEQLLTELRGYSRAFAGVTREDLVQMSGAFDKKRFEIEDDRIRARYGHSVPQKVVKTPAKPPQLLYHGTAPKFVESILAQGLLPMGRHYVHLSTDTETAGKVGKRRSAAPTLLVILAEEAWADGEVFYNGGENIWLADRVPAKYIRVQ</sequence>
<evidence type="ECO:0000313" key="6">
    <source>
        <dbReference type="EMBL" id="KEO82135.1"/>
    </source>
</evidence>
<dbReference type="PANTHER" id="PTHR12684:SF2">
    <property type="entry name" value="TRNA 2'-PHOSPHOTRANSFERASE 1"/>
    <property type="match status" value="1"/>
</dbReference>
<gene>
    <name evidence="5" type="primary">kptA</name>
    <name evidence="6" type="ORF">EL26_17070</name>
</gene>
<evidence type="ECO:0000256" key="2">
    <source>
        <dbReference type="ARBA" id="ARBA00022679"/>
    </source>
</evidence>
<dbReference type="Pfam" id="PF01885">
    <property type="entry name" value="PTS_2-RNA"/>
    <property type="match status" value="1"/>
</dbReference>
<dbReference type="InterPro" id="IPR022928">
    <property type="entry name" value="RNA_2'-PTrans_KptA"/>
</dbReference>
<evidence type="ECO:0000256" key="1">
    <source>
        <dbReference type="ARBA" id="ARBA00009836"/>
    </source>
</evidence>
<accession>A0A074LNU1</accession>
<comment type="caution">
    <text evidence="6">The sequence shown here is derived from an EMBL/GenBank/DDBJ whole genome shotgun (WGS) entry which is preliminary data.</text>
</comment>
<evidence type="ECO:0000313" key="7">
    <source>
        <dbReference type="Proteomes" id="UP000027931"/>
    </source>
</evidence>
<dbReference type="OrthoDB" id="4537997at2"/>
<comment type="similarity">
    <text evidence="1 5">Belongs to the KptA/TPT1 family.</text>
</comment>
<comment type="function">
    <text evidence="4 5">Removes the 2'-phosphate from RNA via an intermediate in which the phosphate is ADP-ribosylated by NAD followed by a presumed transesterification to release the RNA and generate ADP-ribose 1''-2''-cyclic phosphate (APPR&gt;P). May function as an ADP-ribosylase.</text>
</comment>
<dbReference type="RefSeq" id="WP_038091177.1">
    <property type="nucleotide sequence ID" value="NZ_JMIR01000027.1"/>
</dbReference>
<evidence type="ECO:0000256" key="3">
    <source>
        <dbReference type="ARBA" id="ARBA00023027"/>
    </source>
</evidence>
<dbReference type="Proteomes" id="UP000027931">
    <property type="component" value="Unassembled WGS sequence"/>
</dbReference>
<evidence type="ECO:0000256" key="4">
    <source>
        <dbReference type="ARBA" id="ARBA00025212"/>
    </source>
</evidence>
<dbReference type="STRING" id="1157490.EL26_17070"/>
<proteinExistence type="inferred from homology"/>
<dbReference type="HAMAP" id="MF_00299">
    <property type="entry name" value="KptA"/>
    <property type="match status" value="1"/>
</dbReference>
<dbReference type="Gene3D" id="1.10.10.970">
    <property type="entry name" value="RNA 2'-phosphotransferase, Tpt1/KptA family, N-terminal domain"/>
    <property type="match status" value="1"/>
</dbReference>
<dbReference type="InterPro" id="IPR042081">
    <property type="entry name" value="RNA_2'-PTrans_C"/>
</dbReference>
<organism evidence="6 7">
    <name type="scientific">Tumebacillus flagellatus</name>
    <dbReference type="NCBI Taxonomy" id="1157490"/>
    <lineage>
        <taxon>Bacteria</taxon>
        <taxon>Bacillati</taxon>
        <taxon>Bacillota</taxon>
        <taxon>Bacilli</taxon>
        <taxon>Bacillales</taxon>
        <taxon>Alicyclobacillaceae</taxon>
        <taxon>Tumebacillus</taxon>
    </lineage>
</organism>
<dbReference type="eggNOG" id="COG1859">
    <property type="taxonomic scope" value="Bacteria"/>
</dbReference>
<evidence type="ECO:0000256" key="5">
    <source>
        <dbReference type="HAMAP-Rule" id="MF_00299"/>
    </source>
</evidence>
<dbReference type="InterPro" id="IPR002745">
    <property type="entry name" value="Ptrans_KptA/Tpt1"/>
</dbReference>
<dbReference type="PANTHER" id="PTHR12684">
    <property type="entry name" value="PUTATIVE PHOSPHOTRANSFERASE"/>
    <property type="match status" value="1"/>
</dbReference>
<dbReference type="InterPro" id="IPR042080">
    <property type="entry name" value="RNA_2'-PTrans_N"/>
</dbReference>
<reference evidence="6 7" key="1">
    <citation type="journal article" date="2013" name="Int. J. Syst. Evol. Microbiol.">
        <title>Tumebacillus flagellatus sp. nov., an alpha-amylase/pullulanase-producing bacterium isolated from cassava wastewater.</title>
        <authorList>
            <person name="Wang Q."/>
            <person name="Xie N."/>
            <person name="Qin Y."/>
            <person name="Shen N."/>
            <person name="Zhu J."/>
            <person name="Mi H."/>
            <person name="Huang R."/>
        </authorList>
    </citation>
    <scope>NUCLEOTIDE SEQUENCE [LARGE SCALE GENOMIC DNA]</scope>
    <source>
        <strain evidence="6 7">GST4</strain>
    </source>
</reference>
<protein>
    <recommendedName>
        <fullName evidence="5">Probable RNA 2'-phosphotransferase</fullName>
        <ecNumber evidence="5">2.7.1.-</ecNumber>
    </recommendedName>
</protein>
<dbReference type="EC" id="2.7.1.-" evidence="5"/>
<keyword evidence="3 5" id="KW-0520">NAD</keyword>
<dbReference type="GO" id="GO:0000215">
    <property type="term" value="F:tRNA 2'-phosphotransferase activity"/>
    <property type="evidence" value="ECO:0007669"/>
    <property type="project" value="TreeGrafter"/>
</dbReference>